<name>A0A7R7TC27_THETH</name>
<proteinExistence type="inferred from homology"/>
<comment type="similarity">
    <text evidence="1 2">Belongs to the phD/YefM antitoxin family.</text>
</comment>
<dbReference type="Pfam" id="PF02604">
    <property type="entry name" value="PhdYeFM_antitox"/>
    <property type="match status" value="1"/>
</dbReference>
<evidence type="ECO:0000256" key="1">
    <source>
        <dbReference type="ARBA" id="ARBA00009981"/>
    </source>
</evidence>
<dbReference type="Proteomes" id="UP000596099">
    <property type="component" value="Chromosome"/>
</dbReference>
<dbReference type="SUPFAM" id="SSF143120">
    <property type="entry name" value="YefM-like"/>
    <property type="match status" value="1"/>
</dbReference>
<evidence type="ECO:0000313" key="3">
    <source>
        <dbReference type="EMBL" id="BCP65263.1"/>
    </source>
</evidence>
<gene>
    <name evidence="3" type="ORF">TthHB5018_01970</name>
</gene>
<dbReference type="AlphaFoldDB" id="A0A7R7TC27"/>
<evidence type="ECO:0000313" key="4">
    <source>
        <dbReference type="Proteomes" id="UP000596099"/>
    </source>
</evidence>
<dbReference type="InterPro" id="IPR036165">
    <property type="entry name" value="YefM-like_sf"/>
</dbReference>
<evidence type="ECO:0000256" key="2">
    <source>
        <dbReference type="RuleBase" id="RU362080"/>
    </source>
</evidence>
<dbReference type="NCBIfam" id="TIGR01552">
    <property type="entry name" value="phd_fam"/>
    <property type="match status" value="1"/>
</dbReference>
<accession>A0A7R7TC27</accession>
<protein>
    <recommendedName>
        <fullName evidence="2">Antitoxin</fullName>
    </recommendedName>
</protein>
<comment type="function">
    <text evidence="2">Antitoxin component of a type II toxin-antitoxin (TA) system.</text>
</comment>
<dbReference type="InterPro" id="IPR006442">
    <property type="entry name" value="Antitoxin_Phd/YefM"/>
</dbReference>
<sequence length="131" mass="14296">MLVEVGEAELAAHGPQFTLRGGTGAAKLMHEMMHRKRVLSATEARVHFGEVLRRVEEGEVIVVEGRGKPQAVILSVKAYARLTAGKEDPLEALLSLNRAIRARLGRPLTPPEEVVSALREERDRELGGAGR</sequence>
<dbReference type="Gene3D" id="3.40.1620.10">
    <property type="entry name" value="YefM-like domain"/>
    <property type="match status" value="1"/>
</dbReference>
<organism evidence="3 4">
    <name type="scientific">Thermus thermophilus</name>
    <dbReference type="NCBI Taxonomy" id="274"/>
    <lineage>
        <taxon>Bacteria</taxon>
        <taxon>Thermotogati</taxon>
        <taxon>Deinococcota</taxon>
        <taxon>Deinococci</taxon>
        <taxon>Thermales</taxon>
        <taxon>Thermaceae</taxon>
        <taxon>Thermus</taxon>
    </lineage>
</organism>
<reference evidence="4" key="1">
    <citation type="submission" date="2021-01" db="EMBL/GenBank/DDBJ databases">
        <title>Complete Genome Sequence of Thermus thermophilus Strain HB5018, Isolated from Mine Onsen Hot Spring.</title>
        <authorList>
            <person name="Miyazaki K."/>
            <person name="Moriya T."/>
            <person name="Nemoto N."/>
            <person name="Oshima T."/>
            <person name="Yura K."/>
            <person name="Bessho Y."/>
        </authorList>
    </citation>
    <scope>NUCLEOTIDE SEQUENCE [LARGE SCALE GENOMIC DNA]</scope>
    <source>
        <strain evidence="4">HB5018</strain>
    </source>
</reference>
<dbReference type="EMBL" id="AP024270">
    <property type="protein sequence ID" value="BCP65263.1"/>
    <property type="molecule type" value="Genomic_DNA"/>
</dbReference>